<dbReference type="PANTHER" id="PTHR43420:SF12">
    <property type="entry name" value="N-ACETYLTRANSFERASE DOMAIN-CONTAINING PROTEIN"/>
    <property type="match status" value="1"/>
</dbReference>
<dbReference type="InterPro" id="IPR016181">
    <property type="entry name" value="Acyl_CoA_acyltransferase"/>
</dbReference>
<dbReference type="AlphaFoldDB" id="A0A8J3G2Y3"/>
<dbReference type="Pfam" id="PF00583">
    <property type="entry name" value="Acetyltransf_1"/>
    <property type="match status" value="1"/>
</dbReference>
<dbReference type="InterPro" id="IPR050680">
    <property type="entry name" value="YpeA/RimI_acetyltransf"/>
</dbReference>
<comment type="caution">
    <text evidence="4">The sequence shown here is derived from an EMBL/GenBank/DDBJ whole genome shotgun (WGS) entry which is preliminary data.</text>
</comment>
<name>A0A8J3G2Y3_9PROT</name>
<proteinExistence type="predicted"/>
<keyword evidence="5" id="KW-1185">Reference proteome</keyword>
<evidence type="ECO:0000259" key="3">
    <source>
        <dbReference type="PROSITE" id="PS51186"/>
    </source>
</evidence>
<evidence type="ECO:0000256" key="2">
    <source>
        <dbReference type="ARBA" id="ARBA00023315"/>
    </source>
</evidence>
<reference evidence="4" key="2">
    <citation type="submission" date="2020-09" db="EMBL/GenBank/DDBJ databases">
        <authorList>
            <person name="Sun Q."/>
            <person name="Kim S."/>
        </authorList>
    </citation>
    <scope>NUCLEOTIDE SEQUENCE</scope>
    <source>
        <strain evidence="4">KCTC 32513</strain>
    </source>
</reference>
<accession>A0A8J3G2Y3</accession>
<reference evidence="4" key="1">
    <citation type="journal article" date="2014" name="Int. J. Syst. Evol. Microbiol.">
        <title>Complete genome sequence of Corynebacterium casei LMG S-19264T (=DSM 44701T), isolated from a smear-ripened cheese.</title>
        <authorList>
            <consortium name="US DOE Joint Genome Institute (JGI-PGF)"/>
            <person name="Walter F."/>
            <person name="Albersmeier A."/>
            <person name="Kalinowski J."/>
            <person name="Ruckert C."/>
        </authorList>
    </citation>
    <scope>NUCLEOTIDE SEQUENCE</scope>
    <source>
        <strain evidence="4">KCTC 32513</strain>
    </source>
</reference>
<dbReference type="GO" id="GO:0016747">
    <property type="term" value="F:acyltransferase activity, transferring groups other than amino-acyl groups"/>
    <property type="evidence" value="ECO:0007669"/>
    <property type="project" value="InterPro"/>
</dbReference>
<evidence type="ECO:0000313" key="5">
    <source>
        <dbReference type="Proteomes" id="UP000634004"/>
    </source>
</evidence>
<gene>
    <name evidence="4" type="ORF">GCM10009069_22010</name>
</gene>
<dbReference type="PANTHER" id="PTHR43420">
    <property type="entry name" value="ACETYLTRANSFERASE"/>
    <property type="match status" value="1"/>
</dbReference>
<dbReference type="Proteomes" id="UP000634004">
    <property type="component" value="Unassembled WGS sequence"/>
</dbReference>
<keyword evidence="2" id="KW-0012">Acyltransferase</keyword>
<evidence type="ECO:0000256" key="1">
    <source>
        <dbReference type="ARBA" id="ARBA00022679"/>
    </source>
</evidence>
<dbReference type="InterPro" id="IPR000182">
    <property type="entry name" value="GNAT_dom"/>
</dbReference>
<sequence>MSRRSLAHHIASPRAIVSVAVDAEHSDIAAYILMLSHAQRRDDRLYSLAVAPTHRGRGLAGQLLQECERLSHAPNLYLEVRTDNDTAIALYQRLGFRETARRKSYYQDGMDALVMIKSKSQ</sequence>
<dbReference type="SUPFAM" id="SSF55729">
    <property type="entry name" value="Acyl-CoA N-acyltransferases (Nat)"/>
    <property type="match status" value="1"/>
</dbReference>
<keyword evidence="1" id="KW-0808">Transferase</keyword>
<dbReference type="CDD" id="cd04301">
    <property type="entry name" value="NAT_SF"/>
    <property type="match status" value="1"/>
</dbReference>
<evidence type="ECO:0000313" key="4">
    <source>
        <dbReference type="EMBL" id="GHA98675.1"/>
    </source>
</evidence>
<organism evidence="4 5">
    <name type="scientific">Algimonas arctica</name>
    <dbReference type="NCBI Taxonomy" id="1479486"/>
    <lineage>
        <taxon>Bacteria</taxon>
        <taxon>Pseudomonadati</taxon>
        <taxon>Pseudomonadota</taxon>
        <taxon>Alphaproteobacteria</taxon>
        <taxon>Maricaulales</taxon>
        <taxon>Robiginitomaculaceae</taxon>
        <taxon>Algimonas</taxon>
    </lineage>
</organism>
<feature type="domain" description="N-acetyltransferase" evidence="3">
    <location>
        <begin position="1"/>
        <end position="120"/>
    </location>
</feature>
<dbReference type="Gene3D" id="3.40.630.30">
    <property type="match status" value="1"/>
</dbReference>
<protein>
    <recommendedName>
        <fullName evidence="3">N-acetyltransferase domain-containing protein</fullName>
    </recommendedName>
</protein>
<dbReference type="EMBL" id="BMZH01000009">
    <property type="protein sequence ID" value="GHA98675.1"/>
    <property type="molecule type" value="Genomic_DNA"/>
</dbReference>
<dbReference type="PROSITE" id="PS51186">
    <property type="entry name" value="GNAT"/>
    <property type="match status" value="1"/>
</dbReference>